<evidence type="ECO:0000313" key="1">
    <source>
        <dbReference type="EMBL" id="KAK1674776.1"/>
    </source>
</evidence>
<gene>
    <name evidence="1" type="ORF">BDP55DRAFT_729424</name>
</gene>
<dbReference type="Proteomes" id="UP001224890">
    <property type="component" value="Unassembled WGS sequence"/>
</dbReference>
<dbReference type="EMBL" id="JAHMHR010000024">
    <property type="protein sequence ID" value="KAK1674776.1"/>
    <property type="molecule type" value="Genomic_DNA"/>
</dbReference>
<proteinExistence type="predicted"/>
<comment type="caution">
    <text evidence="1">The sequence shown here is derived from an EMBL/GenBank/DDBJ whole genome shotgun (WGS) entry which is preliminary data.</text>
</comment>
<reference evidence="1" key="1">
    <citation type="submission" date="2021-06" db="EMBL/GenBank/DDBJ databases">
        <title>Comparative genomics, transcriptomics and evolutionary studies reveal genomic signatures of adaptation to plant cell wall in hemibiotrophic fungi.</title>
        <authorList>
            <consortium name="DOE Joint Genome Institute"/>
            <person name="Baroncelli R."/>
            <person name="Diaz J.F."/>
            <person name="Benocci T."/>
            <person name="Peng M."/>
            <person name="Battaglia E."/>
            <person name="Haridas S."/>
            <person name="Andreopoulos W."/>
            <person name="Labutti K."/>
            <person name="Pangilinan J."/>
            <person name="Floch G.L."/>
            <person name="Makela M.R."/>
            <person name="Henrissat B."/>
            <person name="Grigoriev I.V."/>
            <person name="Crouch J.A."/>
            <person name="De Vries R.P."/>
            <person name="Sukno S.A."/>
            <person name="Thon M.R."/>
        </authorList>
    </citation>
    <scope>NUCLEOTIDE SEQUENCE</scope>
    <source>
        <strain evidence="1">CBS 193.32</strain>
    </source>
</reference>
<dbReference type="RefSeq" id="XP_060428779.1">
    <property type="nucleotide sequence ID" value="XM_060579565.1"/>
</dbReference>
<protein>
    <submittedName>
        <fullName evidence="1">Uncharacterized protein</fullName>
    </submittedName>
</protein>
<evidence type="ECO:0000313" key="2">
    <source>
        <dbReference type="Proteomes" id="UP001224890"/>
    </source>
</evidence>
<name>A0AAJ0AN44_9PEZI</name>
<dbReference type="GeneID" id="85464091"/>
<keyword evidence="2" id="KW-1185">Reference proteome</keyword>
<sequence length="146" mass="16909">MAAEDEITNYEAIVRTLQQSKVLAPSTQNAETHLRSMRPRFMQALVEGALVRDLCQKFLSNPFFRYPEHFGGDILRMANTEAFVEWRLSTYEVLEGRDGQDHETLRSPETFRRYAQEFYQTNGVILKSPIQSALDELAGYYEEFSS</sequence>
<dbReference type="AlphaFoldDB" id="A0AAJ0AN44"/>
<organism evidence="1 2">
    <name type="scientific">Colletotrichum godetiae</name>
    <dbReference type="NCBI Taxonomy" id="1209918"/>
    <lineage>
        <taxon>Eukaryota</taxon>
        <taxon>Fungi</taxon>
        <taxon>Dikarya</taxon>
        <taxon>Ascomycota</taxon>
        <taxon>Pezizomycotina</taxon>
        <taxon>Sordariomycetes</taxon>
        <taxon>Hypocreomycetidae</taxon>
        <taxon>Glomerellales</taxon>
        <taxon>Glomerellaceae</taxon>
        <taxon>Colletotrichum</taxon>
        <taxon>Colletotrichum acutatum species complex</taxon>
    </lineage>
</organism>
<accession>A0AAJ0AN44</accession>